<sequence length="104" mass="12343">MKFLNCNYPNEFKVPKGKPKCLKKARFSMKLDGTTLIEEKQGTVYFTIKKGYYYGIELDLKYNRFGIIDKVQTVNAINIEMINWTGEELYDTDRELLIRYLKQL</sequence>
<organism evidence="1 2">
    <name type="scientific">Clostridium kluyveri</name>
    <dbReference type="NCBI Taxonomy" id="1534"/>
    <lineage>
        <taxon>Bacteria</taxon>
        <taxon>Bacillati</taxon>
        <taxon>Bacillota</taxon>
        <taxon>Clostridia</taxon>
        <taxon>Eubacteriales</taxon>
        <taxon>Clostridiaceae</taxon>
        <taxon>Clostridium</taxon>
    </lineage>
</organism>
<dbReference type="AlphaFoldDB" id="A0A1L5F8S1"/>
<protein>
    <submittedName>
        <fullName evidence="1">Uncharacterized protein</fullName>
    </submittedName>
</protein>
<gene>
    <name evidence="1" type="ORF">BS101_12005</name>
</gene>
<dbReference type="Proteomes" id="UP000184604">
    <property type="component" value="Chromosome"/>
</dbReference>
<evidence type="ECO:0000313" key="2">
    <source>
        <dbReference type="Proteomes" id="UP000184604"/>
    </source>
</evidence>
<dbReference type="RefSeq" id="WP_073539038.1">
    <property type="nucleotide sequence ID" value="NZ_CP018335.1"/>
</dbReference>
<reference evidence="1 2" key="1">
    <citation type="submission" date="2016-12" db="EMBL/GenBank/DDBJ databases">
        <title>Complete genome sequence of Clostridium kluyveri JZZ isolated from the pit mud of a Chinese flavor liquor-making factory.</title>
        <authorList>
            <person name="Wang Y."/>
        </authorList>
    </citation>
    <scope>NUCLEOTIDE SEQUENCE [LARGE SCALE GENOMIC DNA]</scope>
    <source>
        <strain evidence="1 2">JZZ</strain>
    </source>
</reference>
<evidence type="ECO:0000313" key="1">
    <source>
        <dbReference type="EMBL" id="APM39414.1"/>
    </source>
</evidence>
<dbReference type="EMBL" id="CP018335">
    <property type="protein sequence ID" value="APM39414.1"/>
    <property type="molecule type" value="Genomic_DNA"/>
</dbReference>
<name>A0A1L5F8S1_CLOKL</name>
<accession>A0A1L5F8S1</accession>
<proteinExistence type="predicted"/>